<feature type="active site" description="Proton donor/acceptor" evidence="7">
    <location>
        <position position="128"/>
    </location>
</feature>
<proteinExistence type="inferred from homology"/>
<keyword evidence="3" id="KW-0808">Transferase</keyword>
<evidence type="ECO:0000256" key="1">
    <source>
        <dbReference type="ARBA" id="ARBA00004752"/>
    </source>
</evidence>
<dbReference type="Proteomes" id="UP001166004">
    <property type="component" value="Unassembled WGS sequence"/>
</dbReference>
<feature type="domain" description="L,D-TPase catalytic" evidence="8">
    <location>
        <begin position="1"/>
        <end position="163"/>
    </location>
</feature>
<dbReference type="InterPro" id="IPR038063">
    <property type="entry name" value="Transpep_catalytic_dom"/>
</dbReference>
<evidence type="ECO:0000313" key="9">
    <source>
        <dbReference type="EMBL" id="NMN67273.1"/>
    </source>
</evidence>
<evidence type="ECO:0000259" key="8">
    <source>
        <dbReference type="PROSITE" id="PS52029"/>
    </source>
</evidence>
<comment type="caution">
    <text evidence="9">The sequence shown here is derived from an EMBL/GenBank/DDBJ whole genome shotgun (WGS) entry which is preliminary data.</text>
</comment>
<keyword evidence="10" id="KW-1185">Reference proteome</keyword>
<evidence type="ECO:0000256" key="7">
    <source>
        <dbReference type="PROSITE-ProRule" id="PRU01373"/>
    </source>
</evidence>
<dbReference type="PANTHER" id="PTHR38589:SF1">
    <property type="entry name" value="BLR0621 PROTEIN"/>
    <property type="match status" value="1"/>
</dbReference>
<name>A0ABX1SZJ7_PELUQ</name>
<evidence type="ECO:0000256" key="4">
    <source>
        <dbReference type="ARBA" id="ARBA00022960"/>
    </source>
</evidence>
<feature type="active site" description="Nucleophile" evidence="7">
    <location>
        <position position="139"/>
    </location>
</feature>
<dbReference type="CDD" id="cd16913">
    <property type="entry name" value="YkuD_like"/>
    <property type="match status" value="1"/>
</dbReference>
<accession>A0ABX1SZJ7</accession>
<evidence type="ECO:0000256" key="5">
    <source>
        <dbReference type="ARBA" id="ARBA00022984"/>
    </source>
</evidence>
<dbReference type="SUPFAM" id="SSF141523">
    <property type="entry name" value="L,D-transpeptidase catalytic domain-like"/>
    <property type="match status" value="1"/>
</dbReference>
<keyword evidence="5 7" id="KW-0573">Peptidoglycan synthesis</keyword>
<comment type="pathway">
    <text evidence="1 7">Cell wall biogenesis; peptidoglycan biosynthesis.</text>
</comment>
<dbReference type="InterPro" id="IPR005490">
    <property type="entry name" value="LD_TPept_cat_dom"/>
</dbReference>
<gene>
    <name evidence="9" type="ORF">VP91_00004150</name>
</gene>
<keyword evidence="4 7" id="KW-0133">Cell shape</keyword>
<dbReference type="EMBL" id="LANA01000001">
    <property type="protein sequence ID" value="NMN67273.1"/>
    <property type="molecule type" value="Genomic_DNA"/>
</dbReference>
<evidence type="ECO:0000313" key="10">
    <source>
        <dbReference type="Proteomes" id="UP001166004"/>
    </source>
</evidence>
<dbReference type="PANTHER" id="PTHR38589">
    <property type="entry name" value="BLR0621 PROTEIN"/>
    <property type="match status" value="1"/>
</dbReference>
<organism evidence="9 10">
    <name type="scientific">Pelagibacter ubique</name>
    <dbReference type="NCBI Taxonomy" id="198252"/>
    <lineage>
        <taxon>Bacteria</taxon>
        <taxon>Pseudomonadati</taxon>
        <taxon>Pseudomonadota</taxon>
        <taxon>Alphaproteobacteria</taxon>
        <taxon>Candidatus Pelagibacterales</taxon>
        <taxon>Candidatus Pelagibacteraceae</taxon>
        <taxon>Candidatus Pelagibacter</taxon>
    </lineage>
</organism>
<evidence type="ECO:0000256" key="3">
    <source>
        <dbReference type="ARBA" id="ARBA00022679"/>
    </source>
</evidence>
<reference evidence="9 10" key="1">
    <citation type="submission" date="2019-07" db="EMBL/GenBank/DDBJ databases">
        <title>SAR11 Genome Evolution.</title>
        <authorList>
            <person name="Giovannoni S."/>
        </authorList>
    </citation>
    <scope>NUCLEOTIDE SEQUENCE [LARGE SCALE GENOMIC DNA]</scope>
    <source>
        <strain evidence="9 10">HTCC9565</strain>
    </source>
</reference>
<comment type="similarity">
    <text evidence="2">Belongs to the YkuD family.</text>
</comment>
<dbReference type="Pfam" id="PF03734">
    <property type="entry name" value="YkuD"/>
    <property type="match status" value="1"/>
</dbReference>
<keyword evidence="6 7" id="KW-0961">Cell wall biogenesis/degradation</keyword>
<sequence>MIIHVKNKHTLIIDDFELKCCIGKMGSKYNKKEGDYSTPIGQFSLGKLYYRQDREKKLETKITTRVIKKSMGWCNDPLNTYYNKEILINKKIKHEKLFRKDNLYDYLIVINYNIGKIKKDKGSAIFIHLTKNYKPTAGCVALKKKDFIILTKLINNKTKIKIF</sequence>
<evidence type="ECO:0000256" key="2">
    <source>
        <dbReference type="ARBA" id="ARBA00005992"/>
    </source>
</evidence>
<dbReference type="PROSITE" id="PS52029">
    <property type="entry name" value="LD_TPASE"/>
    <property type="match status" value="1"/>
</dbReference>
<protein>
    <submittedName>
        <fullName evidence="9">L,D-transpeptidase-like protein</fullName>
    </submittedName>
</protein>
<dbReference type="RefSeq" id="WP_169035775.1">
    <property type="nucleotide sequence ID" value="NZ_LANA01000001.1"/>
</dbReference>
<evidence type="ECO:0000256" key="6">
    <source>
        <dbReference type="ARBA" id="ARBA00023316"/>
    </source>
</evidence>